<feature type="signal peptide" evidence="2">
    <location>
        <begin position="1"/>
        <end position="39"/>
    </location>
</feature>
<feature type="transmembrane region" description="Helical" evidence="1">
    <location>
        <begin position="55"/>
        <end position="79"/>
    </location>
</feature>
<evidence type="ECO:0000256" key="1">
    <source>
        <dbReference type="SAM" id="Phobius"/>
    </source>
</evidence>
<dbReference type="Proteomes" id="UP000321393">
    <property type="component" value="Unassembled WGS sequence"/>
</dbReference>
<proteinExistence type="predicted"/>
<gene>
    <name evidence="4" type="ORF">E5676_scaffold204G00320</name>
    <name evidence="3" type="ORF">E6C27_scaffold601G00030</name>
</gene>
<sequence length="80" mass="8416">MSADMSSSNGATLMAGFSIHRAMWLFVVTLVLLLAVARAQDGAGLAPLPAMDAGTGFQVTFSNGGILLSMFIYLVALLWH</sequence>
<keyword evidence="2" id="KW-0732">Signal</keyword>
<dbReference type="EMBL" id="SSTD01007443">
    <property type="protein sequence ID" value="TYK18840.1"/>
    <property type="molecule type" value="Genomic_DNA"/>
</dbReference>
<dbReference type="EMBL" id="SSTE01006541">
    <property type="protein sequence ID" value="KAA0059092.1"/>
    <property type="molecule type" value="Genomic_DNA"/>
</dbReference>
<accession>A0A5D3D5P4</accession>
<evidence type="ECO:0000256" key="2">
    <source>
        <dbReference type="SAM" id="SignalP"/>
    </source>
</evidence>
<dbReference type="PANTHER" id="PTHR33659">
    <property type="entry name" value="PROTEIN, PUTATIVE-RELATED-RELATED"/>
    <property type="match status" value="1"/>
</dbReference>
<dbReference type="AlphaFoldDB" id="A0A5D3D5P4"/>
<evidence type="ECO:0000313" key="3">
    <source>
        <dbReference type="EMBL" id="KAA0059092.1"/>
    </source>
</evidence>
<dbReference type="Proteomes" id="UP000321947">
    <property type="component" value="Unassembled WGS sequence"/>
</dbReference>
<evidence type="ECO:0000313" key="4">
    <source>
        <dbReference type="EMBL" id="TYK18840.1"/>
    </source>
</evidence>
<keyword evidence="1" id="KW-0472">Membrane</keyword>
<comment type="caution">
    <text evidence="4">The sequence shown here is derived from an EMBL/GenBank/DDBJ whole genome shotgun (WGS) entry which is preliminary data.</text>
</comment>
<dbReference type="PANTHER" id="PTHR33659:SF10">
    <property type="match status" value="1"/>
</dbReference>
<protein>
    <submittedName>
        <fullName evidence="4">Uncharacterized protein</fullName>
    </submittedName>
</protein>
<evidence type="ECO:0000313" key="6">
    <source>
        <dbReference type="Proteomes" id="UP000321947"/>
    </source>
</evidence>
<organism evidence="4 6">
    <name type="scientific">Cucumis melo var. makuwa</name>
    <name type="common">Oriental melon</name>
    <dbReference type="NCBI Taxonomy" id="1194695"/>
    <lineage>
        <taxon>Eukaryota</taxon>
        <taxon>Viridiplantae</taxon>
        <taxon>Streptophyta</taxon>
        <taxon>Embryophyta</taxon>
        <taxon>Tracheophyta</taxon>
        <taxon>Spermatophyta</taxon>
        <taxon>Magnoliopsida</taxon>
        <taxon>eudicotyledons</taxon>
        <taxon>Gunneridae</taxon>
        <taxon>Pentapetalae</taxon>
        <taxon>rosids</taxon>
        <taxon>fabids</taxon>
        <taxon>Cucurbitales</taxon>
        <taxon>Cucurbitaceae</taxon>
        <taxon>Benincaseae</taxon>
        <taxon>Cucumis</taxon>
    </lineage>
</organism>
<name>A0A5D3D5P4_CUCMM</name>
<feature type="chain" id="PRO_5042723223" evidence="2">
    <location>
        <begin position="40"/>
        <end position="80"/>
    </location>
</feature>
<reference evidence="5 6" key="1">
    <citation type="submission" date="2019-08" db="EMBL/GenBank/DDBJ databases">
        <title>Draft genome sequences of two oriental melons (Cucumis melo L. var makuwa).</title>
        <authorList>
            <person name="Kwon S.-Y."/>
        </authorList>
    </citation>
    <scope>NUCLEOTIDE SEQUENCE [LARGE SCALE GENOMIC DNA]</scope>
    <source>
        <strain evidence="6">cv. Chang Bougi</strain>
        <strain evidence="5">cv. SW 3</strain>
        <tissue evidence="4">Leaf</tissue>
    </source>
</reference>
<evidence type="ECO:0000313" key="5">
    <source>
        <dbReference type="Proteomes" id="UP000321393"/>
    </source>
</evidence>
<keyword evidence="1" id="KW-0812">Transmembrane</keyword>
<keyword evidence="1" id="KW-1133">Transmembrane helix</keyword>